<evidence type="ECO:0000256" key="1">
    <source>
        <dbReference type="SAM" id="MobiDB-lite"/>
    </source>
</evidence>
<keyword evidence="5" id="KW-1185">Reference proteome</keyword>
<dbReference type="Proteomes" id="UP000783686">
    <property type="component" value="Unassembled WGS sequence"/>
</dbReference>
<dbReference type="EMBL" id="CAJFDH010000006">
    <property type="protein sequence ID" value="CAD5228904.1"/>
    <property type="molecule type" value="Genomic_DNA"/>
</dbReference>
<feature type="transmembrane region" description="Helical" evidence="2">
    <location>
        <begin position="343"/>
        <end position="364"/>
    </location>
</feature>
<feature type="transmembrane region" description="Helical" evidence="2">
    <location>
        <begin position="269"/>
        <end position="287"/>
    </location>
</feature>
<evidence type="ECO:0000256" key="2">
    <source>
        <dbReference type="SAM" id="Phobius"/>
    </source>
</evidence>
<dbReference type="EMBL" id="CAJFCW020000006">
    <property type="protein sequence ID" value="CAG9125246.1"/>
    <property type="molecule type" value="Genomic_DNA"/>
</dbReference>
<keyword evidence="3" id="KW-0732">Signal</keyword>
<dbReference type="OrthoDB" id="5803839at2759"/>
<accession>A0A811LMG5</accession>
<feature type="signal peptide" evidence="3">
    <location>
        <begin position="1"/>
        <end position="22"/>
    </location>
</feature>
<evidence type="ECO:0000256" key="3">
    <source>
        <dbReference type="SAM" id="SignalP"/>
    </source>
</evidence>
<protein>
    <submittedName>
        <fullName evidence="4">Uncharacterized protein</fullName>
    </submittedName>
</protein>
<evidence type="ECO:0000313" key="4">
    <source>
        <dbReference type="EMBL" id="CAD5228904.1"/>
    </source>
</evidence>
<gene>
    <name evidence="4" type="ORF">BOKJ2_LOCUS12963</name>
</gene>
<feature type="region of interest" description="Disordered" evidence="1">
    <location>
        <begin position="114"/>
        <end position="145"/>
    </location>
</feature>
<feature type="chain" id="PRO_5036221458" evidence="3">
    <location>
        <begin position="23"/>
        <end position="396"/>
    </location>
</feature>
<proteinExistence type="predicted"/>
<organism evidence="4 5">
    <name type="scientific">Bursaphelenchus okinawaensis</name>
    <dbReference type="NCBI Taxonomy" id="465554"/>
    <lineage>
        <taxon>Eukaryota</taxon>
        <taxon>Metazoa</taxon>
        <taxon>Ecdysozoa</taxon>
        <taxon>Nematoda</taxon>
        <taxon>Chromadorea</taxon>
        <taxon>Rhabditida</taxon>
        <taxon>Tylenchina</taxon>
        <taxon>Tylenchomorpha</taxon>
        <taxon>Aphelenchoidea</taxon>
        <taxon>Aphelenchoididae</taxon>
        <taxon>Bursaphelenchus</taxon>
    </lineage>
</organism>
<keyword evidence="2" id="KW-0472">Membrane</keyword>
<dbReference type="AlphaFoldDB" id="A0A811LMG5"/>
<reference evidence="4" key="1">
    <citation type="submission" date="2020-09" db="EMBL/GenBank/DDBJ databases">
        <authorList>
            <person name="Kikuchi T."/>
        </authorList>
    </citation>
    <scope>NUCLEOTIDE SEQUENCE</scope>
    <source>
        <strain evidence="4">SH1</strain>
    </source>
</reference>
<dbReference type="Proteomes" id="UP000614601">
    <property type="component" value="Unassembled WGS sequence"/>
</dbReference>
<feature type="transmembrane region" description="Helical" evidence="2">
    <location>
        <begin position="12"/>
        <end position="37"/>
    </location>
</feature>
<keyword evidence="2" id="KW-1133">Transmembrane helix</keyword>
<feature type="region of interest" description="Disordered" evidence="1">
    <location>
        <begin position="211"/>
        <end position="238"/>
    </location>
</feature>
<comment type="caution">
    <text evidence="4">The sequence shown here is derived from an EMBL/GenBank/DDBJ whole genome shotgun (WGS) entry which is preliminary data.</text>
</comment>
<sequence>MGYYTFLYWFSWRLFMALLAHANWSAAVYVKCAYFVLWKSYDLLWFWMHLILCICFEPLRSENYLLVWCVLMYKKCTTDKNKSFRQIYTATYSKRFTKSERELKKIETIELAEDSDDEDGSDLGSVYPRISTDSDEKQPRTSRVNFNERVETENLVEHKSEKKGILKKIKIPKIVKDRFSSGSNGSGITPEEGKEKKFQLQKLLPQALQKTDEDLESLRSKNEAKAEEKRRKKEEKARLKEIRQRRKEYLREQAKVERRRRLISDTIDLLLQCLRLFTSFAILVGNLHRNFVPKYLQTDEHLNNPEVMMAFTLTMTLDILLFWISTAMLYFKQCRLCCRLGLFRFWLWLAALFFFGGICMYYPMHLAHPQLSLNWCTFEPGTPIGDFLNDGVIFGD</sequence>
<evidence type="ECO:0000313" key="5">
    <source>
        <dbReference type="Proteomes" id="UP000614601"/>
    </source>
</evidence>
<keyword evidence="2" id="KW-0812">Transmembrane</keyword>
<name>A0A811LMG5_9BILA</name>
<feature type="transmembrane region" description="Helical" evidence="2">
    <location>
        <begin position="307"/>
        <end position="331"/>
    </location>
</feature>